<dbReference type="EMBL" id="JBHLTC010000018">
    <property type="protein sequence ID" value="MFC0625709.1"/>
    <property type="molecule type" value="Genomic_DNA"/>
</dbReference>
<evidence type="ECO:0000313" key="6">
    <source>
        <dbReference type="Proteomes" id="UP001589890"/>
    </source>
</evidence>
<dbReference type="InterPro" id="IPR029069">
    <property type="entry name" value="HotDog_dom_sf"/>
</dbReference>
<dbReference type="InterPro" id="IPR042171">
    <property type="entry name" value="Acyl-CoA_hotdog"/>
</dbReference>
<reference evidence="5 6" key="1">
    <citation type="submission" date="2024-09" db="EMBL/GenBank/DDBJ databases">
        <authorList>
            <person name="Sun Q."/>
            <person name="Mori K."/>
        </authorList>
    </citation>
    <scope>NUCLEOTIDE SEQUENCE [LARGE SCALE GENOMIC DNA]</scope>
    <source>
        <strain evidence="5 6">CGMCC 1.15906</strain>
    </source>
</reference>
<keyword evidence="2" id="KW-0378">Hydrolase</keyword>
<feature type="domain" description="Acyl-CoA thioesterase 2 C-terminal" evidence="3">
    <location>
        <begin position="165"/>
        <end position="269"/>
    </location>
</feature>
<evidence type="ECO:0000313" key="5">
    <source>
        <dbReference type="EMBL" id="MFC0625709.1"/>
    </source>
</evidence>
<accession>A0ABV6QM53</accession>
<feature type="domain" description="Acyl-CoA thioesterase-like N-terminal HotDog" evidence="4">
    <location>
        <begin position="31"/>
        <end position="108"/>
    </location>
</feature>
<name>A0ABV6QM53_9ACTN</name>
<gene>
    <name evidence="5" type="ORF">ACFFGN_16650</name>
</gene>
<dbReference type="RefSeq" id="WP_380048398.1">
    <property type="nucleotide sequence ID" value="NZ_JBHLTC010000018.1"/>
</dbReference>
<organism evidence="5 6">
    <name type="scientific">Kribbella deserti</name>
    <dbReference type="NCBI Taxonomy" id="1926257"/>
    <lineage>
        <taxon>Bacteria</taxon>
        <taxon>Bacillati</taxon>
        <taxon>Actinomycetota</taxon>
        <taxon>Actinomycetes</taxon>
        <taxon>Propionibacteriales</taxon>
        <taxon>Kribbellaceae</taxon>
        <taxon>Kribbella</taxon>
    </lineage>
</organism>
<dbReference type="SUPFAM" id="SSF54637">
    <property type="entry name" value="Thioesterase/thiol ester dehydrase-isomerase"/>
    <property type="match status" value="2"/>
</dbReference>
<evidence type="ECO:0000259" key="3">
    <source>
        <dbReference type="Pfam" id="PF02551"/>
    </source>
</evidence>
<dbReference type="InterPro" id="IPR003703">
    <property type="entry name" value="Acyl_CoA_thio"/>
</dbReference>
<dbReference type="CDD" id="cd03444">
    <property type="entry name" value="Thioesterase_II_repeat1"/>
    <property type="match status" value="1"/>
</dbReference>
<comment type="caution">
    <text evidence="5">The sequence shown here is derived from an EMBL/GenBank/DDBJ whole genome shotgun (WGS) entry which is preliminary data.</text>
</comment>
<dbReference type="Proteomes" id="UP001589890">
    <property type="component" value="Unassembled WGS sequence"/>
</dbReference>
<dbReference type="Pfam" id="PF02551">
    <property type="entry name" value="Acyl_CoA_thio"/>
    <property type="match status" value="1"/>
</dbReference>
<dbReference type="InterPro" id="IPR025652">
    <property type="entry name" value="TesB_C"/>
</dbReference>
<sequence>MPESLEDLVELLDLEMIDVDVFRGRQPETSMQRVFGGQVLGQALVAATRTVEPERHVHSLHGYFLRPGDTAVPIVYRAEPTRDGKTFSSRRVVASQHGKPIFYMSASYQRPEPGLDHQDEMPEGVVPPDDAPTLAEVLEARSGRGAAEWNKEWAALDVRIASATGKQFWIRAAGKLPDESPLHACVLAYASDLTLLGASLLQHGLIIGDPRIQPASIDHAMWFHRAARADEWLLYDQASPSASGARGFATGRLFTVDGVLVASVAQEGLIRPIGLDLPRAGSPDVANVGTE</sequence>
<dbReference type="Gene3D" id="2.40.160.210">
    <property type="entry name" value="Acyl-CoA thioesterase, double hotdog domain"/>
    <property type="match status" value="1"/>
</dbReference>
<protein>
    <submittedName>
        <fullName evidence="5">Acyl-CoA thioesterase</fullName>
    </submittedName>
</protein>
<proteinExistence type="inferred from homology"/>
<evidence type="ECO:0000256" key="1">
    <source>
        <dbReference type="ARBA" id="ARBA00006538"/>
    </source>
</evidence>
<dbReference type="CDD" id="cd03445">
    <property type="entry name" value="Thioesterase_II_repeat2"/>
    <property type="match status" value="1"/>
</dbReference>
<keyword evidence="6" id="KW-1185">Reference proteome</keyword>
<dbReference type="InterPro" id="IPR049449">
    <property type="entry name" value="TesB_ACOT8-like_N"/>
</dbReference>
<dbReference type="PANTHER" id="PTHR11066">
    <property type="entry name" value="ACYL-COA THIOESTERASE"/>
    <property type="match status" value="1"/>
</dbReference>
<evidence type="ECO:0000259" key="4">
    <source>
        <dbReference type="Pfam" id="PF13622"/>
    </source>
</evidence>
<evidence type="ECO:0000256" key="2">
    <source>
        <dbReference type="ARBA" id="ARBA00022801"/>
    </source>
</evidence>
<dbReference type="Pfam" id="PF13622">
    <property type="entry name" value="4HBT_3"/>
    <property type="match status" value="1"/>
</dbReference>
<dbReference type="PANTHER" id="PTHR11066:SF34">
    <property type="entry name" value="ACYL-COENZYME A THIOESTERASE 8"/>
    <property type="match status" value="1"/>
</dbReference>
<comment type="similarity">
    <text evidence="1">Belongs to the C/M/P thioester hydrolase family.</text>
</comment>